<gene>
    <name evidence="2" type="ORF">QNI19_31915</name>
</gene>
<feature type="region of interest" description="Disordered" evidence="1">
    <location>
        <begin position="19"/>
        <end position="43"/>
    </location>
</feature>
<evidence type="ECO:0000313" key="3">
    <source>
        <dbReference type="Proteomes" id="UP001228581"/>
    </source>
</evidence>
<evidence type="ECO:0000313" key="2">
    <source>
        <dbReference type="EMBL" id="MDJ1497589.1"/>
    </source>
</evidence>
<dbReference type="Gene3D" id="1.10.260.40">
    <property type="entry name" value="lambda repressor-like DNA-binding domains"/>
    <property type="match status" value="1"/>
</dbReference>
<keyword evidence="3" id="KW-1185">Reference proteome</keyword>
<evidence type="ECO:0008006" key="4">
    <source>
        <dbReference type="Google" id="ProtNLM"/>
    </source>
</evidence>
<sequence length="179" mass="21012">MKSKKNIVINDAKKTRITEATIEASQTEKRDEKDPKESGERDELRAYIGEKLRELRLDLAERTDSKWTQKRLNDTIGLLDGMIERMENGRGGFISNFIMVFEFFYAQGYNLNWLIVRDNKGIPKYRAYEGNVNIESYLTKLEDYRNKMTVWHNQELDQMMLDIILQSSQEGKDETTNQG</sequence>
<protein>
    <recommendedName>
        <fullName evidence="4">DUF3806 domain-containing protein</fullName>
    </recommendedName>
</protein>
<evidence type="ECO:0000256" key="1">
    <source>
        <dbReference type="SAM" id="MobiDB-lite"/>
    </source>
</evidence>
<name>A0ABT7CYB9_9BACT</name>
<organism evidence="2 3">
    <name type="scientific">Xanthocytophaga flava</name>
    <dbReference type="NCBI Taxonomy" id="3048013"/>
    <lineage>
        <taxon>Bacteria</taxon>
        <taxon>Pseudomonadati</taxon>
        <taxon>Bacteroidota</taxon>
        <taxon>Cytophagia</taxon>
        <taxon>Cytophagales</taxon>
        <taxon>Rhodocytophagaceae</taxon>
        <taxon>Xanthocytophaga</taxon>
    </lineage>
</organism>
<dbReference type="Proteomes" id="UP001228581">
    <property type="component" value="Unassembled WGS sequence"/>
</dbReference>
<dbReference type="RefSeq" id="WP_314003260.1">
    <property type="nucleotide sequence ID" value="NZ_JASJOT010000034.1"/>
</dbReference>
<feature type="compositionally biased region" description="Basic and acidic residues" evidence="1">
    <location>
        <begin position="26"/>
        <end position="43"/>
    </location>
</feature>
<dbReference type="EMBL" id="JASJOT010000034">
    <property type="protein sequence ID" value="MDJ1497589.1"/>
    <property type="molecule type" value="Genomic_DNA"/>
</dbReference>
<reference evidence="2 3" key="1">
    <citation type="submission" date="2023-05" db="EMBL/GenBank/DDBJ databases">
        <authorList>
            <person name="Zhang X."/>
        </authorList>
    </citation>
    <scope>NUCLEOTIDE SEQUENCE [LARGE SCALE GENOMIC DNA]</scope>
    <source>
        <strain evidence="2 3">DM2B3-1</strain>
    </source>
</reference>
<accession>A0ABT7CYB9</accession>
<dbReference type="InterPro" id="IPR010982">
    <property type="entry name" value="Lambda_DNA-bd_dom_sf"/>
</dbReference>
<comment type="caution">
    <text evidence="2">The sequence shown here is derived from an EMBL/GenBank/DDBJ whole genome shotgun (WGS) entry which is preliminary data.</text>
</comment>
<proteinExistence type="predicted"/>